<dbReference type="SUPFAM" id="SSF48179">
    <property type="entry name" value="6-phosphogluconate dehydrogenase C-terminal domain-like"/>
    <property type="match status" value="1"/>
</dbReference>
<evidence type="ECO:0000256" key="4">
    <source>
        <dbReference type="ARBA" id="ARBA00019465"/>
    </source>
</evidence>
<comment type="function">
    <text evidence="10">Catalyzes the NADPH-dependent reduction of ketopantoate into pantoic acid.</text>
</comment>
<dbReference type="Pfam" id="PF08546">
    <property type="entry name" value="ApbA_C"/>
    <property type="match status" value="1"/>
</dbReference>
<dbReference type="Gene3D" id="3.40.50.720">
    <property type="entry name" value="NAD(P)-binding Rossmann-like Domain"/>
    <property type="match status" value="1"/>
</dbReference>
<evidence type="ECO:0000256" key="9">
    <source>
        <dbReference type="ARBA" id="ARBA00048793"/>
    </source>
</evidence>
<accession>A0A2P7R5E4</accession>
<dbReference type="AlphaFoldDB" id="A0A2P7R5E4"/>
<dbReference type="InterPro" id="IPR050838">
    <property type="entry name" value="Ketopantoate_reductase"/>
</dbReference>
<dbReference type="GO" id="GO:0015940">
    <property type="term" value="P:pantothenate biosynthetic process"/>
    <property type="evidence" value="ECO:0007669"/>
    <property type="project" value="UniProtKB-UniPathway"/>
</dbReference>
<dbReference type="InterPro" id="IPR036291">
    <property type="entry name" value="NAD(P)-bd_dom_sf"/>
</dbReference>
<feature type="domain" description="Ketopantoate reductase N-terminal" evidence="11">
    <location>
        <begin position="4"/>
        <end position="149"/>
    </location>
</feature>
<feature type="domain" description="Ketopantoate reductase C-terminal" evidence="12">
    <location>
        <begin position="174"/>
        <end position="293"/>
    </location>
</feature>
<evidence type="ECO:0000256" key="1">
    <source>
        <dbReference type="ARBA" id="ARBA00004994"/>
    </source>
</evidence>
<organism evidence="13 14">
    <name type="scientific">Zobellella taiwanensis</name>
    <dbReference type="NCBI Taxonomy" id="347535"/>
    <lineage>
        <taxon>Bacteria</taxon>
        <taxon>Pseudomonadati</taxon>
        <taxon>Pseudomonadota</taxon>
        <taxon>Gammaproteobacteria</taxon>
        <taxon>Aeromonadales</taxon>
        <taxon>Aeromonadaceae</taxon>
        <taxon>Zobellella</taxon>
    </lineage>
</organism>
<keyword evidence="6 10" id="KW-0521">NADP</keyword>
<comment type="catalytic activity">
    <reaction evidence="9 10">
        <text>(R)-pantoate + NADP(+) = 2-dehydropantoate + NADPH + H(+)</text>
        <dbReference type="Rhea" id="RHEA:16233"/>
        <dbReference type="ChEBI" id="CHEBI:11561"/>
        <dbReference type="ChEBI" id="CHEBI:15378"/>
        <dbReference type="ChEBI" id="CHEBI:15980"/>
        <dbReference type="ChEBI" id="CHEBI:57783"/>
        <dbReference type="ChEBI" id="CHEBI:58349"/>
        <dbReference type="EC" id="1.1.1.169"/>
    </reaction>
</comment>
<dbReference type="RefSeq" id="WP_106452641.1">
    <property type="nucleotide sequence ID" value="NZ_PXYH01000005.1"/>
</dbReference>
<gene>
    <name evidence="13" type="ORF">C7I36_05035</name>
</gene>
<dbReference type="Pfam" id="PF02558">
    <property type="entry name" value="ApbA"/>
    <property type="match status" value="1"/>
</dbReference>
<dbReference type="InterPro" id="IPR003710">
    <property type="entry name" value="ApbA"/>
</dbReference>
<evidence type="ECO:0000313" key="14">
    <source>
        <dbReference type="Proteomes" id="UP000242181"/>
    </source>
</evidence>
<dbReference type="PANTHER" id="PTHR43765:SF2">
    <property type="entry name" value="2-DEHYDROPANTOATE 2-REDUCTASE"/>
    <property type="match status" value="1"/>
</dbReference>
<evidence type="ECO:0000256" key="2">
    <source>
        <dbReference type="ARBA" id="ARBA00007870"/>
    </source>
</evidence>
<dbReference type="EMBL" id="PXYH01000005">
    <property type="protein sequence ID" value="PSJ45436.1"/>
    <property type="molecule type" value="Genomic_DNA"/>
</dbReference>
<evidence type="ECO:0000259" key="11">
    <source>
        <dbReference type="Pfam" id="PF02558"/>
    </source>
</evidence>
<dbReference type="GO" id="GO:0050661">
    <property type="term" value="F:NADP binding"/>
    <property type="evidence" value="ECO:0007669"/>
    <property type="project" value="TreeGrafter"/>
</dbReference>
<proteinExistence type="inferred from homology"/>
<protein>
    <recommendedName>
        <fullName evidence="4 10">2-dehydropantoate 2-reductase</fullName>
        <ecNumber evidence="3 10">1.1.1.169</ecNumber>
    </recommendedName>
    <alternativeName>
        <fullName evidence="8 10">Ketopantoate reductase</fullName>
    </alternativeName>
</protein>
<evidence type="ECO:0000256" key="7">
    <source>
        <dbReference type="ARBA" id="ARBA00023002"/>
    </source>
</evidence>
<dbReference type="InterPro" id="IPR013752">
    <property type="entry name" value="KPA_reductase"/>
</dbReference>
<comment type="pathway">
    <text evidence="1 10">Cofactor biosynthesis; (R)-pantothenate biosynthesis; (R)-pantoate from 3-methyl-2-oxobutanoate: step 2/2.</text>
</comment>
<sequence length="296" mass="32822">MREWTILGAGALGCTLAALLREQGEQVALLLSERHRGHLHPTFEFIALNERRRLVATRPRFAHQAADIQCLVVMTKAYQVLEALAGLAALPPQSPIVLLHNGLGVAEQVARRFPANPLLVGVTSHGAMKEGEWVVRHTGRGETWLGPANTAARAHAGLARPLARALGHAEWSEDIRRLQHRKLSINAVINPLTACHHIRNGQLHEPRFAEVLAQLSEEVHQVLARLGEEESLEQFRRRLNAVIELTATNYSSMHQDLAHGRKTEIEQITGYLLSHAGTLPMPVCRQLYNEVKRLGG</sequence>
<reference evidence="13 14" key="1">
    <citation type="submission" date="2018-03" db="EMBL/GenBank/DDBJ databases">
        <title>The draft genome of Zobellella taiwanensis JCM 13381.</title>
        <authorList>
            <person name="Liu L."/>
            <person name="Li L."/>
            <person name="Wang T."/>
            <person name="Zhang X."/>
            <person name="Liang L."/>
        </authorList>
    </citation>
    <scope>NUCLEOTIDE SEQUENCE [LARGE SCALE GENOMIC DNA]</scope>
    <source>
        <strain evidence="13 14">JCM 13381</strain>
    </source>
</reference>
<evidence type="ECO:0000256" key="8">
    <source>
        <dbReference type="ARBA" id="ARBA00032024"/>
    </source>
</evidence>
<dbReference type="Gene3D" id="1.10.1040.10">
    <property type="entry name" value="N-(1-d-carboxylethyl)-l-norvaline Dehydrogenase, domain 2"/>
    <property type="match status" value="1"/>
</dbReference>
<dbReference type="GO" id="GO:0005737">
    <property type="term" value="C:cytoplasm"/>
    <property type="evidence" value="ECO:0007669"/>
    <property type="project" value="TreeGrafter"/>
</dbReference>
<comment type="caution">
    <text evidence="13">The sequence shown here is derived from an EMBL/GenBank/DDBJ whole genome shotgun (WGS) entry which is preliminary data.</text>
</comment>
<dbReference type="PANTHER" id="PTHR43765">
    <property type="entry name" value="2-DEHYDROPANTOATE 2-REDUCTASE-RELATED"/>
    <property type="match status" value="1"/>
</dbReference>
<dbReference type="NCBIfam" id="TIGR00745">
    <property type="entry name" value="apbA_panE"/>
    <property type="match status" value="1"/>
</dbReference>
<dbReference type="GO" id="GO:0008677">
    <property type="term" value="F:2-dehydropantoate 2-reductase activity"/>
    <property type="evidence" value="ECO:0007669"/>
    <property type="project" value="UniProtKB-EC"/>
</dbReference>
<evidence type="ECO:0000313" key="13">
    <source>
        <dbReference type="EMBL" id="PSJ45436.1"/>
    </source>
</evidence>
<dbReference type="EC" id="1.1.1.169" evidence="3 10"/>
<dbReference type="InterPro" id="IPR013328">
    <property type="entry name" value="6PGD_dom2"/>
</dbReference>
<keyword evidence="7 10" id="KW-0560">Oxidoreductase</keyword>
<dbReference type="SUPFAM" id="SSF51735">
    <property type="entry name" value="NAD(P)-binding Rossmann-fold domains"/>
    <property type="match status" value="1"/>
</dbReference>
<evidence type="ECO:0000256" key="6">
    <source>
        <dbReference type="ARBA" id="ARBA00022857"/>
    </source>
</evidence>
<evidence type="ECO:0000256" key="3">
    <source>
        <dbReference type="ARBA" id="ARBA00013014"/>
    </source>
</evidence>
<name>A0A2P7R5E4_9GAMM</name>
<keyword evidence="5 10" id="KW-0566">Pantothenate biosynthesis</keyword>
<dbReference type="Proteomes" id="UP000242181">
    <property type="component" value="Unassembled WGS sequence"/>
</dbReference>
<evidence type="ECO:0000256" key="5">
    <source>
        <dbReference type="ARBA" id="ARBA00022655"/>
    </source>
</evidence>
<comment type="similarity">
    <text evidence="2 10">Belongs to the ketopantoate reductase family.</text>
</comment>
<dbReference type="UniPathway" id="UPA00028">
    <property type="reaction ID" value="UER00004"/>
</dbReference>
<keyword evidence="14" id="KW-1185">Reference proteome</keyword>
<dbReference type="InterPro" id="IPR013332">
    <property type="entry name" value="KPR_N"/>
</dbReference>
<dbReference type="InterPro" id="IPR008927">
    <property type="entry name" value="6-PGluconate_DH-like_C_sf"/>
</dbReference>
<evidence type="ECO:0000256" key="10">
    <source>
        <dbReference type="RuleBase" id="RU362068"/>
    </source>
</evidence>
<evidence type="ECO:0000259" key="12">
    <source>
        <dbReference type="Pfam" id="PF08546"/>
    </source>
</evidence>
<dbReference type="OrthoDB" id="6530772at2"/>